<proteinExistence type="predicted"/>
<dbReference type="EMBL" id="CAADRM010000090">
    <property type="protein sequence ID" value="VFU14367.1"/>
    <property type="molecule type" value="Genomic_DNA"/>
</dbReference>
<evidence type="ECO:0000259" key="1">
    <source>
        <dbReference type="Pfam" id="PF17680"/>
    </source>
</evidence>
<sequence>MRIWLVLATACVLSGCTHIMLPGHAGSLEGCADRIAARIAGGLEDSYQGISVLVGTPVDAVSFSPGDFGLALQELLIGALAEEKVNVLDVQLRPEPYITCRDGLIVLSRDADRIRKQFKADVVIASTYLVRGDEIVITSRAVDFMNNDVIASATVVLATTAGVGNLVRSRGQAAVYEK</sequence>
<evidence type="ECO:0000313" key="2">
    <source>
        <dbReference type="EMBL" id="VFU14367.1"/>
    </source>
</evidence>
<dbReference type="PROSITE" id="PS51257">
    <property type="entry name" value="PROKAR_LIPOPROTEIN"/>
    <property type="match status" value="1"/>
</dbReference>
<dbReference type="AlphaFoldDB" id="A0A485M164"/>
<name>A0A485M164_9ZZZZ</name>
<dbReference type="InterPro" id="IPR041215">
    <property type="entry name" value="FlgO_dom"/>
</dbReference>
<gene>
    <name evidence="2" type="ORF">SCFA_280031</name>
</gene>
<dbReference type="Pfam" id="PF17680">
    <property type="entry name" value="FlgO"/>
    <property type="match status" value="1"/>
</dbReference>
<protein>
    <recommendedName>
        <fullName evidence="1">FlgO domain-containing protein</fullName>
    </recommendedName>
</protein>
<reference evidence="2" key="1">
    <citation type="submission" date="2019-03" db="EMBL/GenBank/DDBJ databases">
        <authorList>
            <person name="Hao L."/>
        </authorList>
    </citation>
    <scope>NUCLEOTIDE SEQUENCE</scope>
</reference>
<accession>A0A485M164</accession>
<feature type="domain" description="FlgO" evidence="1">
    <location>
        <begin position="36"/>
        <end position="158"/>
    </location>
</feature>
<organism evidence="2">
    <name type="scientific">anaerobic digester metagenome</name>
    <dbReference type="NCBI Taxonomy" id="1263854"/>
    <lineage>
        <taxon>unclassified sequences</taxon>
        <taxon>metagenomes</taxon>
        <taxon>ecological metagenomes</taxon>
    </lineage>
</organism>